<proteinExistence type="inferred from homology"/>
<evidence type="ECO:0000256" key="2">
    <source>
        <dbReference type="ARBA" id="ARBA00023002"/>
    </source>
</evidence>
<reference evidence="3" key="1">
    <citation type="submission" date="2017-12" db="EMBL/GenBank/DDBJ databases">
        <authorList>
            <person name="Thomas-White K."/>
            <person name="Wolfe A.J."/>
        </authorList>
    </citation>
    <scope>NUCLEOTIDE SEQUENCE</scope>
    <source>
        <strain evidence="3">UMB0763</strain>
    </source>
</reference>
<name>A0AAF0YUW8_9CORY</name>
<comment type="similarity">
    <text evidence="1">Belongs to the short-chain dehydrogenases/reductases (SDR) family.</text>
</comment>
<accession>A0AAF0YUW8</accession>
<dbReference type="PANTHER" id="PTHR24320:SF148">
    <property type="entry name" value="NAD(P)-BINDING ROSSMANN-FOLD SUPERFAMILY PROTEIN"/>
    <property type="match status" value="1"/>
</dbReference>
<keyword evidence="2" id="KW-0560">Oxidoreductase</keyword>
<dbReference type="GO" id="GO:0016491">
    <property type="term" value="F:oxidoreductase activity"/>
    <property type="evidence" value="ECO:0007669"/>
    <property type="project" value="UniProtKB-KW"/>
</dbReference>
<gene>
    <name evidence="3" type="ORF">CYJ47_11740</name>
</gene>
<dbReference type="InterPro" id="IPR002347">
    <property type="entry name" value="SDR_fam"/>
</dbReference>
<dbReference type="KEGG" id="cpyr:CYJ47_11740"/>
<evidence type="ECO:0000256" key="1">
    <source>
        <dbReference type="ARBA" id="ARBA00006484"/>
    </source>
</evidence>
<dbReference type="SUPFAM" id="SSF51735">
    <property type="entry name" value="NAD(P)-binding Rossmann-fold domains"/>
    <property type="match status" value="1"/>
</dbReference>
<protein>
    <submittedName>
        <fullName evidence="3">SDR family NAD(P)-dependent oxidoreductase</fullName>
    </submittedName>
</protein>
<sequence>MRILITGASSGIGKSAALKLQERGHEVIGVGRDEDRLKEVTSHYYRCDFTDLSSVRGLVEQLRAENIDALALNAGGILPSGGLTADGFDPTWQVNVLANFLIMHELQPAGPVIWTSSIAQYGGPAIVPEEVPYDRASASDFDVYAQSKRACALIAYEAARRGLRAASFHPGVISSNFGITTKNDLTPLYNLPATKKVLASPEMGGDRLAELLSGEVLLSGSYYVTRIAGKFIPGHVRDTNIARTLWEQSEHLLGL</sequence>
<dbReference type="Pfam" id="PF00106">
    <property type="entry name" value="adh_short"/>
    <property type="match status" value="1"/>
</dbReference>
<dbReference type="EMBL" id="CP136958">
    <property type="protein sequence ID" value="WOT01906.1"/>
    <property type="molecule type" value="Genomic_DNA"/>
</dbReference>
<dbReference type="RefSeq" id="WP_016459204.1">
    <property type="nucleotide sequence ID" value="NZ_CP136958.1"/>
</dbReference>
<dbReference type="AlphaFoldDB" id="A0AAF0YUW8"/>
<dbReference type="PRINTS" id="PR00081">
    <property type="entry name" value="GDHRDH"/>
</dbReference>
<evidence type="ECO:0000313" key="3">
    <source>
        <dbReference type="EMBL" id="WOT01906.1"/>
    </source>
</evidence>
<evidence type="ECO:0000313" key="4">
    <source>
        <dbReference type="Proteomes" id="UP000234560"/>
    </source>
</evidence>
<dbReference type="PANTHER" id="PTHR24320">
    <property type="entry name" value="RETINOL DEHYDROGENASE"/>
    <property type="match status" value="1"/>
</dbReference>
<organism evidence="3 4">
    <name type="scientific">Corynebacterium pyruviciproducens</name>
    <dbReference type="NCBI Taxonomy" id="598660"/>
    <lineage>
        <taxon>Bacteria</taxon>
        <taxon>Bacillati</taxon>
        <taxon>Actinomycetota</taxon>
        <taxon>Actinomycetes</taxon>
        <taxon>Mycobacteriales</taxon>
        <taxon>Corynebacteriaceae</taxon>
        <taxon>Corynebacterium</taxon>
    </lineage>
</organism>
<dbReference type="Proteomes" id="UP000234560">
    <property type="component" value="Chromosome"/>
</dbReference>
<dbReference type="Gene3D" id="3.40.50.720">
    <property type="entry name" value="NAD(P)-binding Rossmann-like Domain"/>
    <property type="match status" value="1"/>
</dbReference>
<reference evidence="3" key="2">
    <citation type="submission" date="2023-10" db="EMBL/GenBank/DDBJ databases">
        <authorList>
            <person name="Choi B."/>
        </authorList>
    </citation>
    <scope>NUCLEOTIDE SEQUENCE</scope>
    <source>
        <strain evidence="3">UMB0763</strain>
    </source>
</reference>
<dbReference type="InterPro" id="IPR036291">
    <property type="entry name" value="NAD(P)-bd_dom_sf"/>
</dbReference>